<evidence type="ECO:0000313" key="2">
    <source>
        <dbReference type="EMBL" id="SNV57430.1"/>
    </source>
</evidence>
<evidence type="ECO:0000256" key="1">
    <source>
        <dbReference type="SAM" id="Phobius"/>
    </source>
</evidence>
<dbReference type="KEGG" id="vrm:44547418_00279"/>
<keyword evidence="3" id="KW-1185">Reference proteome</keyword>
<dbReference type="RefSeq" id="WP_095065086.1">
    <property type="nucleotide sequence ID" value="NZ_LT906470.1"/>
</dbReference>
<feature type="transmembrane region" description="Helical" evidence="1">
    <location>
        <begin position="105"/>
        <end position="129"/>
    </location>
</feature>
<feature type="transmembrane region" description="Helical" evidence="1">
    <location>
        <begin position="81"/>
        <end position="98"/>
    </location>
</feature>
<protein>
    <recommendedName>
        <fullName evidence="4">ECF transporter S component</fullName>
    </recommendedName>
</protein>
<dbReference type="AlphaFoldDB" id="A0A239YFD2"/>
<gene>
    <name evidence="2" type="ORF">SAMEA44547418_00279</name>
</gene>
<feature type="transmembrane region" description="Helical" evidence="1">
    <location>
        <begin position="33"/>
        <end position="51"/>
    </location>
</feature>
<dbReference type="GO" id="GO:0022857">
    <property type="term" value="F:transmembrane transporter activity"/>
    <property type="evidence" value="ECO:0007669"/>
    <property type="project" value="InterPro"/>
</dbReference>
<reference evidence="2 3" key="1">
    <citation type="submission" date="2017-06" db="EMBL/GenBank/DDBJ databases">
        <authorList>
            <consortium name="Pathogen Informatics"/>
        </authorList>
    </citation>
    <scope>NUCLEOTIDE SEQUENCE [LARGE SCALE GENOMIC DNA]</scope>
    <source>
        <strain evidence="2 3">NCTC12018</strain>
    </source>
</reference>
<keyword evidence="1" id="KW-1133">Transmembrane helix</keyword>
<dbReference type="EMBL" id="LT906470">
    <property type="protein sequence ID" value="SNV57430.1"/>
    <property type="molecule type" value="Genomic_DNA"/>
</dbReference>
<feature type="transmembrane region" description="Helical" evidence="1">
    <location>
        <begin position="135"/>
        <end position="161"/>
    </location>
</feature>
<evidence type="ECO:0000313" key="3">
    <source>
        <dbReference type="Proteomes" id="UP000214973"/>
    </source>
</evidence>
<keyword evidence="1" id="KW-0472">Membrane</keyword>
<dbReference type="Proteomes" id="UP000214973">
    <property type="component" value="Chromosome 1"/>
</dbReference>
<accession>A0A239YFD2</accession>
<organism evidence="2 3">
    <name type="scientific">Veillonella rodentium</name>
    <dbReference type="NCBI Taxonomy" id="248315"/>
    <lineage>
        <taxon>Bacteria</taxon>
        <taxon>Bacillati</taxon>
        <taxon>Bacillota</taxon>
        <taxon>Negativicutes</taxon>
        <taxon>Veillonellales</taxon>
        <taxon>Veillonellaceae</taxon>
        <taxon>Veillonella</taxon>
    </lineage>
</organism>
<name>A0A239YFD2_9FIRM</name>
<sequence length="169" mass="18414">MSTKSITGTGLLLAVALLAQSLRLIFPFIPNTVSMFLIGTITSATFVLATWRYGWKNGLVIAWIAPVVAYLQGMLPVPPFILITGLGTTAYVFAVYWLQHKPKILLVVAGAIVKAGVLFGGYSIFFSLFSFPEKIVNTMLFVASWPQLVTSSLGIILALIVMKRARLSF</sequence>
<proteinExistence type="predicted"/>
<evidence type="ECO:0008006" key="4">
    <source>
        <dbReference type="Google" id="ProtNLM"/>
    </source>
</evidence>
<keyword evidence="1" id="KW-0812">Transmembrane</keyword>